<reference evidence="2 3" key="1">
    <citation type="submission" date="2020-05" db="EMBL/GenBank/DDBJ databases">
        <title>Complete genome sequence of Gemmatimonas greenlandica TET16.</title>
        <authorList>
            <person name="Zeng Y."/>
        </authorList>
    </citation>
    <scope>NUCLEOTIDE SEQUENCE [LARGE SCALE GENOMIC DNA]</scope>
    <source>
        <strain evidence="2 3">TET16</strain>
    </source>
</reference>
<keyword evidence="3" id="KW-1185">Reference proteome</keyword>
<name>A0A6M4IWJ2_9BACT</name>
<dbReference type="KEGG" id="ggr:HKW67_14115"/>
<organism evidence="2 3">
    <name type="scientific">Gemmatimonas groenlandica</name>
    <dbReference type="NCBI Taxonomy" id="2732249"/>
    <lineage>
        <taxon>Bacteria</taxon>
        <taxon>Pseudomonadati</taxon>
        <taxon>Gemmatimonadota</taxon>
        <taxon>Gemmatimonadia</taxon>
        <taxon>Gemmatimonadales</taxon>
        <taxon>Gemmatimonadaceae</taxon>
        <taxon>Gemmatimonas</taxon>
    </lineage>
</organism>
<dbReference type="EMBL" id="CP053085">
    <property type="protein sequence ID" value="QJR36561.1"/>
    <property type="molecule type" value="Genomic_DNA"/>
</dbReference>
<dbReference type="Proteomes" id="UP000500938">
    <property type="component" value="Chromosome"/>
</dbReference>
<evidence type="ECO:0000256" key="1">
    <source>
        <dbReference type="SAM" id="SignalP"/>
    </source>
</evidence>
<evidence type="ECO:0008006" key="4">
    <source>
        <dbReference type="Google" id="ProtNLM"/>
    </source>
</evidence>
<keyword evidence="1" id="KW-0732">Signal</keyword>
<dbReference type="SUPFAM" id="SSF75011">
    <property type="entry name" value="3-carboxy-cis,cis-mucoante lactonizing enzyme"/>
    <property type="match status" value="1"/>
</dbReference>
<feature type="signal peptide" evidence="1">
    <location>
        <begin position="1"/>
        <end position="23"/>
    </location>
</feature>
<evidence type="ECO:0000313" key="2">
    <source>
        <dbReference type="EMBL" id="QJR36561.1"/>
    </source>
</evidence>
<proteinExistence type="predicted"/>
<feature type="chain" id="PRO_5026694581" description="Methanethiol oxidase" evidence="1">
    <location>
        <begin position="24"/>
        <end position="411"/>
    </location>
</feature>
<dbReference type="AlphaFoldDB" id="A0A6M4IWJ2"/>
<dbReference type="RefSeq" id="WP_171225993.1">
    <property type="nucleotide sequence ID" value="NZ_CP053085.1"/>
</dbReference>
<protein>
    <recommendedName>
        <fullName evidence="4">Methanethiol oxidase</fullName>
    </recommendedName>
</protein>
<accession>A0A6M4IWJ2</accession>
<evidence type="ECO:0000313" key="3">
    <source>
        <dbReference type="Proteomes" id="UP000500938"/>
    </source>
</evidence>
<sequence>MLTSRRALTLAVAGVVSAIPLSAQRPAPARASSEYLYLWTASADSSGPDFLAVYDIRENPKAARYGALVTTVAVPGRGNGPHHTEHDMPADGRLFANGFRSGQSFVFDLRNPRAPRVETHFGDIAGLMHPHSFWRLPNGNLLSTFQMQHDSAGMAPGGLVELTPRAERVRSSSANRAPGSRSDRPYSAAILSDLDRVVVTTTDMDKADSTRNVQLWRLSDLSLQRTIELPLGPHFEGYRSAEPRVLADGKTVLVSTFNCGLFLLDGLLSTTPSARMVASFPRKAGTSCAVPVVAGQYYLITVPAWSAVVSLDVSDPSHPREVSRVTLGPDDVPHWIGIEPNHERVVITGYQAMKTRVLMATFNAKTGALALDERFRAAGSAEPGMRMENITWPHGGNGAGIPHGAVFSRSR</sequence>
<gene>
    <name evidence="2" type="ORF">HKW67_14115</name>
</gene>